<evidence type="ECO:0000256" key="7">
    <source>
        <dbReference type="ARBA" id="ARBA00023136"/>
    </source>
</evidence>
<evidence type="ECO:0000256" key="1">
    <source>
        <dbReference type="ARBA" id="ARBA00004651"/>
    </source>
</evidence>
<sequence length="138" mass="15303">MTHGNRLKELLLTAYSDENLNPSTDGSHSIIFSRQRMEEQQNSVNVSEILLQGFTGGVGTIFIAVVLGIFILLTIIGNVFVIFAIATEKNLKGLANWLILSLAVADLMVATLVLPLRAYNEVNQQIWSLGPELRMMWT</sequence>
<keyword evidence="6" id="KW-0297">G-protein coupled receptor</keyword>
<proteinExistence type="inferred from homology"/>
<keyword evidence="7 11" id="KW-0472">Membrane</keyword>
<evidence type="ECO:0000313" key="14">
    <source>
        <dbReference type="Proteomes" id="UP001054837"/>
    </source>
</evidence>
<reference evidence="13 14" key="1">
    <citation type="submission" date="2021-06" db="EMBL/GenBank/DDBJ databases">
        <title>Caerostris darwini draft genome.</title>
        <authorList>
            <person name="Kono N."/>
            <person name="Arakawa K."/>
        </authorList>
    </citation>
    <scope>NUCLEOTIDE SEQUENCE [LARGE SCALE GENOMIC DNA]</scope>
</reference>
<evidence type="ECO:0000256" key="10">
    <source>
        <dbReference type="ARBA" id="ARBA00023224"/>
    </source>
</evidence>
<accession>A0AAV4T9R3</accession>
<keyword evidence="14" id="KW-1185">Reference proteome</keyword>
<keyword evidence="8" id="KW-1015">Disulfide bond</keyword>
<feature type="transmembrane region" description="Helical" evidence="11">
    <location>
        <begin position="61"/>
        <end position="85"/>
    </location>
</feature>
<dbReference type="Gene3D" id="1.20.1070.10">
    <property type="entry name" value="Rhodopsin 7-helix transmembrane proteins"/>
    <property type="match status" value="1"/>
</dbReference>
<dbReference type="PANTHER" id="PTHR24248">
    <property type="entry name" value="ADRENERGIC RECEPTOR-RELATED G-PROTEIN COUPLED RECEPTOR"/>
    <property type="match status" value="1"/>
</dbReference>
<evidence type="ECO:0000259" key="12">
    <source>
        <dbReference type="PROSITE" id="PS50262"/>
    </source>
</evidence>
<evidence type="ECO:0000256" key="11">
    <source>
        <dbReference type="SAM" id="Phobius"/>
    </source>
</evidence>
<dbReference type="Proteomes" id="UP001054837">
    <property type="component" value="Unassembled WGS sequence"/>
</dbReference>
<keyword evidence="5 11" id="KW-1133">Transmembrane helix</keyword>
<comment type="caution">
    <text evidence="13">The sequence shown here is derived from an EMBL/GenBank/DDBJ whole genome shotgun (WGS) entry which is preliminary data.</text>
</comment>
<protein>
    <recommendedName>
        <fullName evidence="12">G-protein coupled receptors family 1 profile domain-containing protein</fullName>
    </recommendedName>
</protein>
<gene>
    <name evidence="13" type="ORF">CDAR_504011</name>
</gene>
<keyword evidence="4 11" id="KW-0812">Transmembrane</keyword>
<evidence type="ECO:0000256" key="6">
    <source>
        <dbReference type="ARBA" id="ARBA00023040"/>
    </source>
</evidence>
<comment type="subcellular location">
    <subcellularLocation>
        <location evidence="1">Cell membrane</location>
        <topology evidence="1">Multi-pass membrane protein</topology>
    </subcellularLocation>
</comment>
<feature type="transmembrane region" description="Helical" evidence="11">
    <location>
        <begin position="97"/>
        <end position="119"/>
    </location>
</feature>
<feature type="domain" description="G-protein coupled receptors family 1 profile" evidence="12">
    <location>
        <begin position="77"/>
        <end position="138"/>
    </location>
</feature>
<dbReference type="GO" id="GO:0043410">
    <property type="term" value="P:positive regulation of MAPK cascade"/>
    <property type="evidence" value="ECO:0007669"/>
    <property type="project" value="TreeGrafter"/>
</dbReference>
<keyword evidence="9" id="KW-0675">Receptor</keyword>
<dbReference type="GO" id="GO:0071880">
    <property type="term" value="P:adenylate cyclase-activating adrenergic receptor signaling pathway"/>
    <property type="evidence" value="ECO:0007669"/>
    <property type="project" value="TreeGrafter"/>
</dbReference>
<dbReference type="InterPro" id="IPR000276">
    <property type="entry name" value="GPCR_Rhodpsn"/>
</dbReference>
<keyword evidence="3" id="KW-1003">Cell membrane</keyword>
<evidence type="ECO:0000256" key="4">
    <source>
        <dbReference type="ARBA" id="ARBA00022692"/>
    </source>
</evidence>
<dbReference type="PRINTS" id="PR00237">
    <property type="entry name" value="GPCRRHODOPSN"/>
</dbReference>
<keyword evidence="10" id="KW-0807">Transducer</keyword>
<evidence type="ECO:0000313" key="13">
    <source>
        <dbReference type="EMBL" id="GIY41949.1"/>
    </source>
</evidence>
<dbReference type="GO" id="GO:0005886">
    <property type="term" value="C:plasma membrane"/>
    <property type="evidence" value="ECO:0007669"/>
    <property type="project" value="UniProtKB-SubCell"/>
</dbReference>
<dbReference type="Pfam" id="PF00001">
    <property type="entry name" value="7tm_1"/>
    <property type="match status" value="1"/>
</dbReference>
<evidence type="ECO:0000256" key="5">
    <source>
        <dbReference type="ARBA" id="ARBA00022989"/>
    </source>
</evidence>
<evidence type="ECO:0000256" key="8">
    <source>
        <dbReference type="ARBA" id="ARBA00023157"/>
    </source>
</evidence>
<dbReference type="AlphaFoldDB" id="A0AAV4T9R3"/>
<dbReference type="GO" id="GO:0004993">
    <property type="term" value="F:G protein-coupled serotonin receptor activity"/>
    <property type="evidence" value="ECO:0007669"/>
    <property type="project" value="UniProtKB-ARBA"/>
</dbReference>
<evidence type="ECO:0000256" key="9">
    <source>
        <dbReference type="ARBA" id="ARBA00023170"/>
    </source>
</evidence>
<dbReference type="PANTHER" id="PTHR24248:SF199">
    <property type="entry name" value="IP13425P-RELATED"/>
    <property type="match status" value="1"/>
</dbReference>
<dbReference type="EMBL" id="BPLQ01009132">
    <property type="protein sequence ID" value="GIY41949.1"/>
    <property type="molecule type" value="Genomic_DNA"/>
</dbReference>
<dbReference type="InterPro" id="IPR017452">
    <property type="entry name" value="GPCR_Rhodpsn_7TM"/>
</dbReference>
<evidence type="ECO:0000256" key="2">
    <source>
        <dbReference type="ARBA" id="ARBA00010663"/>
    </source>
</evidence>
<comment type="similarity">
    <text evidence="2">Belongs to the G-protein coupled receptor 1 family.</text>
</comment>
<dbReference type="SUPFAM" id="SSF81321">
    <property type="entry name" value="Family A G protein-coupled receptor-like"/>
    <property type="match status" value="1"/>
</dbReference>
<organism evidence="13 14">
    <name type="scientific">Caerostris darwini</name>
    <dbReference type="NCBI Taxonomy" id="1538125"/>
    <lineage>
        <taxon>Eukaryota</taxon>
        <taxon>Metazoa</taxon>
        <taxon>Ecdysozoa</taxon>
        <taxon>Arthropoda</taxon>
        <taxon>Chelicerata</taxon>
        <taxon>Arachnida</taxon>
        <taxon>Araneae</taxon>
        <taxon>Araneomorphae</taxon>
        <taxon>Entelegynae</taxon>
        <taxon>Araneoidea</taxon>
        <taxon>Araneidae</taxon>
        <taxon>Caerostris</taxon>
    </lineage>
</organism>
<evidence type="ECO:0000256" key="3">
    <source>
        <dbReference type="ARBA" id="ARBA00022475"/>
    </source>
</evidence>
<dbReference type="PROSITE" id="PS50262">
    <property type="entry name" value="G_PROTEIN_RECEP_F1_2"/>
    <property type="match status" value="1"/>
</dbReference>
<name>A0AAV4T9R3_9ARAC</name>